<evidence type="ECO:0000313" key="2">
    <source>
        <dbReference type="EMBL" id="KAK2769059.1"/>
    </source>
</evidence>
<feature type="compositionally biased region" description="Low complexity" evidence="1">
    <location>
        <begin position="24"/>
        <end position="33"/>
    </location>
</feature>
<feature type="compositionally biased region" description="Polar residues" evidence="1">
    <location>
        <begin position="1"/>
        <end position="15"/>
    </location>
</feature>
<feature type="compositionally biased region" description="Polar residues" evidence="1">
    <location>
        <begin position="230"/>
        <end position="240"/>
    </location>
</feature>
<protein>
    <submittedName>
        <fullName evidence="2">Uncharacterized protein</fullName>
    </submittedName>
</protein>
<reference evidence="2" key="1">
    <citation type="submission" date="2023-02" db="EMBL/GenBank/DDBJ databases">
        <title>Colletotrichum kahawae CIFC_Que2 genome sequencing and assembly.</title>
        <authorList>
            <person name="Baroncelli R."/>
        </authorList>
    </citation>
    <scope>NUCLEOTIDE SEQUENCE</scope>
    <source>
        <strain evidence="2">CIFC_Que2</strain>
    </source>
</reference>
<evidence type="ECO:0000313" key="3">
    <source>
        <dbReference type="Proteomes" id="UP001281614"/>
    </source>
</evidence>
<name>A0AAE0D7C5_COLKA</name>
<dbReference type="Proteomes" id="UP001281614">
    <property type="component" value="Unassembled WGS sequence"/>
</dbReference>
<dbReference type="EMBL" id="VYYT01000112">
    <property type="protein sequence ID" value="KAK2769059.1"/>
    <property type="molecule type" value="Genomic_DNA"/>
</dbReference>
<accession>A0AAE0D7C5</accession>
<evidence type="ECO:0000256" key="1">
    <source>
        <dbReference type="SAM" id="MobiDB-lite"/>
    </source>
</evidence>
<proteinExistence type="predicted"/>
<comment type="caution">
    <text evidence="2">The sequence shown here is derived from an EMBL/GenBank/DDBJ whole genome shotgun (WGS) entry which is preliminary data.</text>
</comment>
<gene>
    <name evidence="2" type="ORF">CKAH01_00666</name>
</gene>
<organism evidence="2 3">
    <name type="scientific">Colletotrichum kahawae</name>
    <name type="common">Coffee berry disease fungus</name>
    <dbReference type="NCBI Taxonomy" id="34407"/>
    <lineage>
        <taxon>Eukaryota</taxon>
        <taxon>Fungi</taxon>
        <taxon>Dikarya</taxon>
        <taxon>Ascomycota</taxon>
        <taxon>Pezizomycotina</taxon>
        <taxon>Sordariomycetes</taxon>
        <taxon>Hypocreomycetidae</taxon>
        <taxon>Glomerellales</taxon>
        <taxon>Glomerellaceae</taxon>
        <taxon>Colletotrichum</taxon>
        <taxon>Colletotrichum gloeosporioides species complex</taxon>
    </lineage>
</organism>
<sequence length="250" mass="26359">MGFNSILNTAKQLASNDEAKKDQQSSSQTSDQQGWDKVGDDAKKAFAKYQADQAQGKGPDYKEIGGVASAAYSAYNRGADAGDMDEKQKEQLGKDIVAGYSGRKKEALNSGEEGVDGTQEGCECEDHEDEESKKLDETELAGEGENVVAGGKKKLREGGLLQGNVDNTTEGITAEDARAEYTGPPKEAPEALSSSTATRAGGRNDISVSQADYNAGPTDPPSGETVDLSDYTTLGRSTRSGRGIASDREE</sequence>
<feature type="region of interest" description="Disordered" evidence="1">
    <location>
        <begin position="104"/>
        <end position="250"/>
    </location>
</feature>
<dbReference type="AlphaFoldDB" id="A0AAE0D7C5"/>
<feature type="region of interest" description="Disordered" evidence="1">
    <location>
        <begin position="1"/>
        <end position="41"/>
    </location>
</feature>
<keyword evidence="3" id="KW-1185">Reference proteome</keyword>